<keyword evidence="7" id="KW-0539">Nucleus</keyword>
<keyword evidence="4" id="KW-0813">Transport</keyword>
<feature type="non-terminal residue" evidence="9">
    <location>
        <position position="758"/>
    </location>
</feature>
<dbReference type="GO" id="GO:0006606">
    <property type="term" value="P:protein import into nucleus"/>
    <property type="evidence" value="ECO:0007669"/>
    <property type="project" value="TreeGrafter"/>
</dbReference>
<dbReference type="GO" id="GO:0005635">
    <property type="term" value="C:nuclear envelope"/>
    <property type="evidence" value="ECO:0007669"/>
    <property type="project" value="TreeGrafter"/>
</dbReference>
<evidence type="ECO:0000256" key="7">
    <source>
        <dbReference type="ARBA" id="ARBA00023242"/>
    </source>
</evidence>
<dbReference type="PANTHER" id="PTHR10997:SF8">
    <property type="entry name" value="EXPORTIN-2"/>
    <property type="match status" value="1"/>
</dbReference>
<dbReference type="OrthoDB" id="3268246at2759"/>
<dbReference type="AlphaFoldDB" id="A0A9W8B6A3"/>
<gene>
    <name evidence="9" type="primary">CSE1_1</name>
    <name evidence="9" type="ORF">H4R34_003417</name>
</gene>
<dbReference type="Pfam" id="PF03810">
    <property type="entry name" value="IBN_N"/>
    <property type="match status" value="1"/>
</dbReference>
<comment type="subcellular location">
    <subcellularLocation>
        <location evidence="2">Cytoplasm</location>
    </subcellularLocation>
    <subcellularLocation>
        <location evidence="1">Nucleus</location>
    </subcellularLocation>
</comment>
<dbReference type="Pfam" id="PF03378">
    <property type="entry name" value="CAS_CSE1"/>
    <property type="match status" value="1"/>
</dbReference>
<dbReference type="InterPro" id="IPR001494">
    <property type="entry name" value="Importin-beta_N"/>
</dbReference>
<keyword evidence="5" id="KW-0963">Cytoplasm</keyword>
<dbReference type="GO" id="GO:0031267">
    <property type="term" value="F:small GTPase binding"/>
    <property type="evidence" value="ECO:0007669"/>
    <property type="project" value="InterPro"/>
</dbReference>
<comment type="caution">
    <text evidence="9">The sequence shown here is derived from an EMBL/GenBank/DDBJ whole genome shotgun (WGS) entry which is preliminary data.</text>
</comment>
<evidence type="ECO:0000256" key="3">
    <source>
        <dbReference type="ARBA" id="ARBA00008669"/>
    </source>
</evidence>
<dbReference type="InterPro" id="IPR013713">
    <property type="entry name" value="XPO2_central"/>
</dbReference>
<accession>A0A9W8B6A3</accession>
<reference evidence="9" key="1">
    <citation type="submission" date="2022-07" db="EMBL/GenBank/DDBJ databases">
        <title>Phylogenomic reconstructions and comparative analyses of Kickxellomycotina fungi.</title>
        <authorList>
            <person name="Reynolds N.K."/>
            <person name="Stajich J.E."/>
            <person name="Barry K."/>
            <person name="Grigoriev I.V."/>
            <person name="Crous P."/>
            <person name="Smith M.E."/>
        </authorList>
    </citation>
    <scope>NUCLEOTIDE SEQUENCE</scope>
    <source>
        <strain evidence="9">RSA 567</strain>
    </source>
</reference>
<dbReference type="EMBL" id="JANBQB010000314">
    <property type="protein sequence ID" value="KAJ1977879.1"/>
    <property type="molecule type" value="Genomic_DNA"/>
</dbReference>
<dbReference type="InterPro" id="IPR005043">
    <property type="entry name" value="XPO2_C"/>
</dbReference>
<keyword evidence="9" id="KW-0675">Receptor</keyword>
<sequence length="758" mass="86305">MAAQGPTLDTIAQCLQQTLNPANRKQAEQQLQSFERTPHFTLSLLTLVDTSSVDQHVRFAASVLFKNLVKKYWDEGDTAVLPENDRTTIKQRIVKLMISLPTKLQLQVSDALSIIADADFPDKWPYLLPTLNEHLNPQDYHANNGILQTAHAIFKKFRHAVRTNDLFRVINLIMDQFAGPYTQVFKATDELIEKYRDNQEALQTLLPAMLLLIKIFYSLNVQDLPMYFEDHMAEFMTVFHKYLVYANPLLDNGDDDEASDVEKIKAGICEVITLYTYRTEETFSPMLPKFVETVWDMLTKLDMKPKYDVLVSKAMGFLTTVVRLPSNRELFANEDTMKLICEKVILPNMMLRESDEELFEDEPGRYVLYDLESLDSDTRRRAAGDLVRAFLDQFHEQITRIISGYVERHMGQYAQNPQANWKDKDLALFLVTSISAVSLVVRHGATKVNNLVDVVDFFTKHVLTHLQNAQDAAHPIIKADAIKYVYLFRNQLTKEQLVVLLPLLCQHLSHPSPCVAMYAAICLERIFFIKRDKQPVFTPQDVLPLAEPLFTVLFGTLERAGSAEKMAEHEYTMKLIMRTIIVCREGVAAMCPVLLAKLAAMVDMVSKNPSNPQFNHYMFESIAVLARFAVLANRSAVTSFEEALFPPFQYILQNDVAEFTPYAFQILSQLLSAHAGQSLPEPYKALFPPLLQPTLWENSGNVPALVKLVKAYMQVSPEFIAPTHLSPVLGIFQKLLASKLNDHHAFDLLNTLLFYADL</sequence>
<dbReference type="InterPro" id="IPR011989">
    <property type="entry name" value="ARM-like"/>
</dbReference>
<keyword evidence="6" id="KW-0653">Protein transport</keyword>
<feature type="domain" description="Importin N-terminal" evidence="8">
    <location>
        <begin position="27"/>
        <end position="99"/>
    </location>
</feature>
<dbReference type="GO" id="GO:0005829">
    <property type="term" value="C:cytosol"/>
    <property type="evidence" value="ECO:0007669"/>
    <property type="project" value="TreeGrafter"/>
</dbReference>
<dbReference type="GO" id="GO:0005049">
    <property type="term" value="F:nuclear export signal receptor activity"/>
    <property type="evidence" value="ECO:0007669"/>
    <property type="project" value="TreeGrafter"/>
</dbReference>
<dbReference type="SMART" id="SM00913">
    <property type="entry name" value="IBN_N"/>
    <property type="match status" value="1"/>
</dbReference>
<dbReference type="GO" id="GO:0006611">
    <property type="term" value="P:protein export from nucleus"/>
    <property type="evidence" value="ECO:0007669"/>
    <property type="project" value="TreeGrafter"/>
</dbReference>
<proteinExistence type="inferred from homology"/>
<keyword evidence="10" id="KW-1185">Reference proteome</keyword>
<dbReference type="SUPFAM" id="SSF48371">
    <property type="entry name" value="ARM repeat"/>
    <property type="match status" value="1"/>
</dbReference>
<evidence type="ECO:0000259" key="8">
    <source>
        <dbReference type="PROSITE" id="PS50166"/>
    </source>
</evidence>
<evidence type="ECO:0000313" key="10">
    <source>
        <dbReference type="Proteomes" id="UP001151582"/>
    </source>
</evidence>
<dbReference type="InterPro" id="IPR016024">
    <property type="entry name" value="ARM-type_fold"/>
</dbReference>
<dbReference type="PROSITE" id="PS50166">
    <property type="entry name" value="IMPORTIN_B_NT"/>
    <property type="match status" value="1"/>
</dbReference>
<name>A0A9W8B6A3_9FUNG</name>
<evidence type="ECO:0000256" key="4">
    <source>
        <dbReference type="ARBA" id="ARBA00022448"/>
    </source>
</evidence>
<dbReference type="Gene3D" id="1.25.10.10">
    <property type="entry name" value="Leucine-rich Repeat Variant"/>
    <property type="match status" value="1"/>
</dbReference>
<evidence type="ECO:0000256" key="1">
    <source>
        <dbReference type="ARBA" id="ARBA00004123"/>
    </source>
</evidence>
<evidence type="ECO:0000313" key="9">
    <source>
        <dbReference type="EMBL" id="KAJ1977879.1"/>
    </source>
</evidence>
<dbReference type="Pfam" id="PF08506">
    <property type="entry name" value="Cse1"/>
    <property type="match status" value="1"/>
</dbReference>
<comment type="similarity">
    <text evidence="3">Belongs to the XPO2/CSE1 family.</text>
</comment>
<organism evidence="9 10">
    <name type="scientific">Dimargaris verticillata</name>
    <dbReference type="NCBI Taxonomy" id="2761393"/>
    <lineage>
        <taxon>Eukaryota</taxon>
        <taxon>Fungi</taxon>
        <taxon>Fungi incertae sedis</taxon>
        <taxon>Zoopagomycota</taxon>
        <taxon>Kickxellomycotina</taxon>
        <taxon>Dimargaritomycetes</taxon>
        <taxon>Dimargaritales</taxon>
        <taxon>Dimargaritaceae</taxon>
        <taxon>Dimargaris</taxon>
    </lineage>
</organism>
<evidence type="ECO:0000256" key="2">
    <source>
        <dbReference type="ARBA" id="ARBA00004496"/>
    </source>
</evidence>
<protein>
    <submittedName>
        <fullName evidence="9">Importin-alpha export receptor</fullName>
    </submittedName>
</protein>
<dbReference type="Proteomes" id="UP001151582">
    <property type="component" value="Unassembled WGS sequence"/>
</dbReference>
<dbReference type="PANTHER" id="PTHR10997">
    <property type="entry name" value="IMPORTIN-7, 8, 11"/>
    <property type="match status" value="1"/>
</dbReference>
<evidence type="ECO:0000256" key="5">
    <source>
        <dbReference type="ARBA" id="ARBA00022490"/>
    </source>
</evidence>
<evidence type="ECO:0000256" key="6">
    <source>
        <dbReference type="ARBA" id="ARBA00022927"/>
    </source>
</evidence>